<accession>A0A1G5HN25</accession>
<reference evidence="1 2" key="1">
    <citation type="submission" date="2016-10" db="EMBL/GenBank/DDBJ databases">
        <authorList>
            <person name="de Groot N.N."/>
        </authorList>
    </citation>
    <scope>NUCLEOTIDE SEQUENCE [LARGE SCALE GENOMIC DNA]</scope>
    <source>
        <strain evidence="1 2">DSM 18978</strain>
    </source>
</reference>
<evidence type="ECO:0000313" key="2">
    <source>
        <dbReference type="Proteomes" id="UP000198636"/>
    </source>
</evidence>
<sequence length="54" mass="6405">MKITLIRKALKKPLKKNIKAYNKAGIHSEIRYTSQTEYYKRVLEVNEAKQIIKI</sequence>
<dbReference type="EMBL" id="FMUS01000012">
    <property type="protein sequence ID" value="SCY64710.1"/>
    <property type="molecule type" value="Genomic_DNA"/>
</dbReference>
<gene>
    <name evidence="1" type="ORF">SAMN03080606_02039</name>
</gene>
<dbReference type="AlphaFoldDB" id="A0A1G5HN25"/>
<organism evidence="1 2">
    <name type="scientific">Alkaliphilus peptidifermentans DSM 18978</name>
    <dbReference type="NCBI Taxonomy" id="1120976"/>
    <lineage>
        <taxon>Bacteria</taxon>
        <taxon>Bacillati</taxon>
        <taxon>Bacillota</taxon>
        <taxon>Clostridia</taxon>
        <taxon>Peptostreptococcales</taxon>
        <taxon>Natronincolaceae</taxon>
        <taxon>Alkaliphilus</taxon>
    </lineage>
</organism>
<evidence type="ECO:0000313" key="1">
    <source>
        <dbReference type="EMBL" id="SCY64710.1"/>
    </source>
</evidence>
<dbReference type="RefSeq" id="WP_176758960.1">
    <property type="nucleotide sequence ID" value="NZ_FMUS01000012.1"/>
</dbReference>
<proteinExistence type="predicted"/>
<keyword evidence="2" id="KW-1185">Reference proteome</keyword>
<protein>
    <submittedName>
        <fullName evidence="1">Uncharacterized protein</fullName>
    </submittedName>
</protein>
<dbReference type="Proteomes" id="UP000198636">
    <property type="component" value="Unassembled WGS sequence"/>
</dbReference>
<name>A0A1G5HN25_9FIRM</name>